<proteinExistence type="inferred from homology"/>
<dbReference type="SUPFAM" id="SSF51445">
    <property type="entry name" value="(Trans)glycosidases"/>
    <property type="match status" value="1"/>
</dbReference>
<sequence>MKSSIGVVFSLAISIRAAAIVSFPNPPGYTTRTYNAHAPSSAAKSTDQYSNDALVSLWSRVGPIAPPKNTAVASPTPEPSSLSAFPQPDPAFHPLVASHETGLKDVKLPQNFAWGVASSAYQIEGAAKEDGKGPSIWDMLSHQVPGFVADNSTGDVLAEHYYLFKQDIARLKALGFKAFSPSISWPRIFPFGNGPVNAPGVAHYDAVITALVDVGISPAVTLFHWDTPLALFHEYGGWSNEKIVDDFVHYAKFIITRYDKYVPIWFTINEPQYCNWQYAGYPAEILNPKTGKKGEKGGIKARFACGHYTLLAHARVAKWYHEEFKGQGRITFKNSGNYYEPASTAAADLRSAQRNYDFSIGWFSGPWTDGDYPESLKSTLDDVLPKYTEEEKRIIKGSCDFYAIDAYTSYTAFGSSNDEACMKDPKNGAFPECAGSRQAGNDGFPMGPAGDTGVDWMKTTPGGIRRYLRKLKEMWPSIPDIVVTEFGFAEPFENLMKTKGEILWDLRRADYYQGFLDNILASIHYDKVNVTGAWGWAIFDNFEWNAGLSTRFGLQYVNYTDLTRTPKASMFQFLNWFQ</sequence>
<feature type="signal peptide" evidence="2">
    <location>
        <begin position="1"/>
        <end position="19"/>
    </location>
</feature>
<evidence type="ECO:0000313" key="3">
    <source>
        <dbReference type="EMBL" id="KAF2673303.1"/>
    </source>
</evidence>
<keyword evidence="3" id="KW-0378">Hydrolase</keyword>
<dbReference type="Gene3D" id="3.20.20.80">
    <property type="entry name" value="Glycosidases"/>
    <property type="match status" value="1"/>
</dbReference>
<dbReference type="PROSITE" id="PS00653">
    <property type="entry name" value="GLYCOSYL_HYDROL_F1_2"/>
    <property type="match status" value="1"/>
</dbReference>
<evidence type="ECO:0000256" key="2">
    <source>
        <dbReference type="SAM" id="SignalP"/>
    </source>
</evidence>
<comment type="similarity">
    <text evidence="1">Belongs to the glycosyl hydrolase 1 family.</text>
</comment>
<dbReference type="Pfam" id="PF00232">
    <property type="entry name" value="Glyco_hydro_1"/>
    <property type="match status" value="1"/>
</dbReference>
<dbReference type="GO" id="GO:0005975">
    <property type="term" value="P:carbohydrate metabolic process"/>
    <property type="evidence" value="ECO:0007669"/>
    <property type="project" value="InterPro"/>
</dbReference>
<dbReference type="PRINTS" id="PR00131">
    <property type="entry name" value="GLHYDRLASE1"/>
</dbReference>
<dbReference type="EMBL" id="MU004231">
    <property type="protein sequence ID" value="KAF2673303.1"/>
    <property type="molecule type" value="Genomic_DNA"/>
</dbReference>
<dbReference type="PANTHER" id="PTHR10353">
    <property type="entry name" value="GLYCOSYL HYDROLASE"/>
    <property type="match status" value="1"/>
</dbReference>
<dbReference type="AlphaFoldDB" id="A0A6A6UPD0"/>
<feature type="chain" id="PRO_5025594199" evidence="2">
    <location>
        <begin position="20"/>
        <end position="578"/>
    </location>
</feature>
<evidence type="ECO:0000313" key="4">
    <source>
        <dbReference type="Proteomes" id="UP000799302"/>
    </source>
</evidence>
<dbReference type="PANTHER" id="PTHR10353:SF53">
    <property type="entry name" value="BETA-1,4-GLUCOSIDASE (EUROFUNG)"/>
    <property type="match status" value="1"/>
</dbReference>
<keyword evidence="2" id="KW-0732">Signal</keyword>
<dbReference type="InterPro" id="IPR033132">
    <property type="entry name" value="GH_1_N_CS"/>
</dbReference>
<dbReference type="InterPro" id="IPR017853">
    <property type="entry name" value="GH"/>
</dbReference>
<dbReference type="Proteomes" id="UP000799302">
    <property type="component" value="Unassembled WGS sequence"/>
</dbReference>
<reference evidence="3" key="1">
    <citation type="journal article" date="2020" name="Stud. Mycol.">
        <title>101 Dothideomycetes genomes: a test case for predicting lifestyles and emergence of pathogens.</title>
        <authorList>
            <person name="Haridas S."/>
            <person name="Albert R."/>
            <person name="Binder M."/>
            <person name="Bloem J."/>
            <person name="Labutti K."/>
            <person name="Salamov A."/>
            <person name="Andreopoulos B."/>
            <person name="Baker S."/>
            <person name="Barry K."/>
            <person name="Bills G."/>
            <person name="Bluhm B."/>
            <person name="Cannon C."/>
            <person name="Castanera R."/>
            <person name="Culley D."/>
            <person name="Daum C."/>
            <person name="Ezra D."/>
            <person name="Gonzalez J."/>
            <person name="Henrissat B."/>
            <person name="Kuo A."/>
            <person name="Liang C."/>
            <person name="Lipzen A."/>
            <person name="Lutzoni F."/>
            <person name="Magnuson J."/>
            <person name="Mondo S."/>
            <person name="Nolan M."/>
            <person name="Ohm R."/>
            <person name="Pangilinan J."/>
            <person name="Park H.-J."/>
            <person name="Ramirez L."/>
            <person name="Alfaro M."/>
            <person name="Sun H."/>
            <person name="Tritt A."/>
            <person name="Yoshinaga Y."/>
            <person name="Zwiers L.-H."/>
            <person name="Turgeon B."/>
            <person name="Goodwin S."/>
            <person name="Spatafora J."/>
            <person name="Crous P."/>
            <person name="Grigoriev I."/>
        </authorList>
    </citation>
    <scope>NUCLEOTIDE SEQUENCE</scope>
    <source>
        <strain evidence="3">CBS 115976</strain>
    </source>
</reference>
<dbReference type="GO" id="GO:0008422">
    <property type="term" value="F:beta-glucosidase activity"/>
    <property type="evidence" value="ECO:0007669"/>
    <property type="project" value="TreeGrafter"/>
</dbReference>
<dbReference type="OrthoDB" id="65569at2759"/>
<protein>
    <submittedName>
        <fullName evidence="3">Glycoside hydrolase</fullName>
    </submittedName>
</protein>
<keyword evidence="4" id="KW-1185">Reference proteome</keyword>
<name>A0A6A6UPD0_9PEZI</name>
<dbReference type="InterPro" id="IPR001360">
    <property type="entry name" value="Glyco_hydro_1"/>
</dbReference>
<gene>
    <name evidence="3" type="ORF">BT63DRAFT_397085</name>
</gene>
<accession>A0A6A6UPD0</accession>
<organism evidence="3 4">
    <name type="scientific">Microthyrium microscopicum</name>
    <dbReference type="NCBI Taxonomy" id="703497"/>
    <lineage>
        <taxon>Eukaryota</taxon>
        <taxon>Fungi</taxon>
        <taxon>Dikarya</taxon>
        <taxon>Ascomycota</taxon>
        <taxon>Pezizomycotina</taxon>
        <taxon>Dothideomycetes</taxon>
        <taxon>Dothideomycetes incertae sedis</taxon>
        <taxon>Microthyriales</taxon>
        <taxon>Microthyriaceae</taxon>
        <taxon>Microthyrium</taxon>
    </lineage>
</organism>
<evidence type="ECO:0000256" key="1">
    <source>
        <dbReference type="RuleBase" id="RU003690"/>
    </source>
</evidence>